<reference evidence="5 6" key="1">
    <citation type="submission" date="2017-09" db="EMBL/GenBank/DDBJ databases">
        <authorList>
            <person name="Lee N."/>
            <person name="Cho B.-K."/>
        </authorList>
    </citation>
    <scope>NUCLEOTIDE SEQUENCE [LARGE SCALE GENOMIC DNA]</scope>
    <source>
        <strain evidence="5 6">ATCC 19740</strain>
    </source>
</reference>
<dbReference type="InterPro" id="IPR008628">
    <property type="entry name" value="GPP34-like"/>
</dbReference>
<dbReference type="Pfam" id="PF05719">
    <property type="entry name" value="GPP34"/>
    <property type="match status" value="1"/>
</dbReference>
<dbReference type="GeneID" id="95458331"/>
<name>A0ABX6BP48_9ACTN</name>
<comment type="subcellular location">
    <subcellularLocation>
        <location evidence="1">Golgi apparatus membrane</location>
        <topology evidence="1">Peripheral membrane protein</topology>
        <orientation evidence="1">Cytoplasmic side</orientation>
    </subcellularLocation>
</comment>
<dbReference type="PANTHER" id="PTHR12704:SF2">
    <property type="entry name" value="GOLGI PHOSPHOPROTEIN 3 HOMOLOG SAURON"/>
    <property type="match status" value="1"/>
</dbReference>
<dbReference type="Proteomes" id="UP000326029">
    <property type="component" value="Chromosome"/>
</dbReference>
<dbReference type="RefSeq" id="WP_062759970.1">
    <property type="nucleotide sequence ID" value="NZ_CP023693.1"/>
</dbReference>
<evidence type="ECO:0000256" key="2">
    <source>
        <dbReference type="ARBA" id="ARBA00023034"/>
    </source>
</evidence>
<dbReference type="EMBL" id="CP023693">
    <property type="protein sequence ID" value="QEV36177.1"/>
    <property type="molecule type" value="Genomic_DNA"/>
</dbReference>
<dbReference type="InterPro" id="IPR038261">
    <property type="entry name" value="GPP34-like_sf"/>
</dbReference>
<dbReference type="Gene3D" id="1.10.3630.10">
    <property type="entry name" value="yeast vps74-n-term truncation variant domain like"/>
    <property type="match status" value="1"/>
</dbReference>
<keyword evidence="3" id="KW-0446">Lipid-binding</keyword>
<dbReference type="PANTHER" id="PTHR12704">
    <property type="entry name" value="TRANS-GOLGI PROTEIN GMX33"/>
    <property type="match status" value="1"/>
</dbReference>
<evidence type="ECO:0000313" key="5">
    <source>
        <dbReference type="EMBL" id="QEV36177.1"/>
    </source>
</evidence>
<evidence type="ECO:0000256" key="4">
    <source>
        <dbReference type="ARBA" id="ARBA00023136"/>
    </source>
</evidence>
<organism evidence="5 6">
    <name type="scientific">Streptomyces cinereoruber</name>
    <dbReference type="NCBI Taxonomy" id="67260"/>
    <lineage>
        <taxon>Bacteria</taxon>
        <taxon>Bacillati</taxon>
        <taxon>Actinomycetota</taxon>
        <taxon>Actinomycetes</taxon>
        <taxon>Kitasatosporales</taxon>
        <taxon>Streptomycetaceae</taxon>
        <taxon>Streptomyces</taxon>
    </lineage>
</organism>
<evidence type="ECO:0000256" key="1">
    <source>
        <dbReference type="ARBA" id="ARBA00004255"/>
    </source>
</evidence>
<evidence type="ECO:0000256" key="3">
    <source>
        <dbReference type="ARBA" id="ARBA00023121"/>
    </source>
</evidence>
<keyword evidence="6" id="KW-1185">Reference proteome</keyword>
<keyword evidence="4" id="KW-0472">Membrane</keyword>
<evidence type="ECO:0000313" key="6">
    <source>
        <dbReference type="Proteomes" id="UP000326029"/>
    </source>
</evidence>
<proteinExistence type="predicted"/>
<accession>A0ABX6BP48</accession>
<sequence>MTVTLAEEIMLLSLDDASGAAKEKQSAAWAVAGGILLDLVLAGRVAVDGGRLRVADRTPTDVPLLDERLRLIAGWAGRRSRAPKTTEWLTKDCAKAVKATTESLHGRGLVRAEQRRVMGLFPVTRYPEADGSVERELRDRLRAVVLDDAEPDTRTAGLLALVHGAKLHRVAFPDVPRKEIAPRLEEITAGQWAAEDVRRAIRDMQAAMVVVMATTVFTVTG</sequence>
<keyword evidence="2" id="KW-0333">Golgi apparatus</keyword>
<gene>
    <name evidence="5" type="ORF">CP977_31725</name>
</gene>
<protein>
    <submittedName>
        <fullName evidence="5">GPP34 family phosphoprotein</fullName>
    </submittedName>
</protein>